<dbReference type="HAMAP" id="MF_00508">
    <property type="entry name" value="Ribosomal_uS10"/>
    <property type="match status" value="1"/>
</dbReference>
<dbReference type="GO" id="GO:0005840">
    <property type="term" value="C:ribosome"/>
    <property type="evidence" value="ECO:0007669"/>
    <property type="project" value="UniProtKB-KW"/>
</dbReference>
<protein>
    <recommendedName>
        <fullName evidence="4">Small ribosomal subunit protein uS10c</fullName>
    </recommendedName>
</protein>
<feature type="domain" description="Small ribosomal subunit protein uS10" evidence="5">
    <location>
        <begin position="4"/>
        <end position="99"/>
    </location>
</feature>
<geneLocation type="chloroplast" evidence="6"/>
<dbReference type="AlphaFoldDB" id="A0A060AE79"/>
<evidence type="ECO:0000256" key="2">
    <source>
        <dbReference type="ARBA" id="ARBA00022980"/>
    </source>
</evidence>
<comment type="similarity">
    <text evidence="1 4">Belongs to the universal ribosomal protein uS10 family.</text>
</comment>
<evidence type="ECO:0000256" key="3">
    <source>
        <dbReference type="ARBA" id="ARBA00023274"/>
    </source>
</evidence>
<evidence type="ECO:0000256" key="1">
    <source>
        <dbReference type="ARBA" id="ARBA00007102"/>
    </source>
</evidence>
<dbReference type="PANTHER" id="PTHR11700">
    <property type="entry name" value="30S RIBOSOMAL PROTEIN S10 FAMILY MEMBER"/>
    <property type="match status" value="1"/>
</dbReference>
<evidence type="ECO:0000259" key="5">
    <source>
        <dbReference type="SMART" id="SM01403"/>
    </source>
</evidence>
<dbReference type="Gene3D" id="3.30.70.600">
    <property type="entry name" value="Ribosomal protein S10 domain"/>
    <property type="match status" value="1"/>
</dbReference>
<accession>A0A060AE79</accession>
<dbReference type="GO" id="GO:0003735">
    <property type="term" value="F:structural constituent of ribosome"/>
    <property type="evidence" value="ECO:0007669"/>
    <property type="project" value="InterPro"/>
</dbReference>
<comment type="function">
    <text evidence="4">Involved in the binding of tRNA to the ribosomes.</text>
</comment>
<dbReference type="SMART" id="SM01403">
    <property type="entry name" value="Ribosomal_S10"/>
    <property type="match status" value="1"/>
</dbReference>
<reference evidence="6" key="1">
    <citation type="submission" date="2014-03" db="EMBL/GenBank/DDBJ databases">
        <title>Metagenomic reconstruction of the complete chloroplast and mitochondrial genomes of a novel unicellular red alga from the Cyanidiaceae family.</title>
        <authorList>
            <person name="Servin-Garciduenas L.E."/>
            <person name="Martinez-Romero E."/>
        </authorList>
    </citation>
    <scope>NUCLEOTIDE SEQUENCE</scope>
    <source>
        <strain evidence="6">MX-AZ01</strain>
    </source>
</reference>
<evidence type="ECO:0000256" key="4">
    <source>
        <dbReference type="HAMAP-Rule" id="MF_00508"/>
    </source>
</evidence>
<dbReference type="InterPro" id="IPR036838">
    <property type="entry name" value="Ribosomal_uS10_dom_sf"/>
</dbReference>
<dbReference type="PRINTS" id="PR00971">
    <property type="entry name" value="RIBOSOMALS10"/>
</dbReference>
<dbReference type="NCBIfam" id="NF001861">
    <property type="entry name" value="PRK00596.1"/>
    <property type="match status" value="1"/>
</dbReference>
<dbReference type="GO" id="GO:1990904">
    <property type="term" value="C:ribonucleoprotein complex"/>
    <property type="evidence" value="ECO:0007669"/>
    <property type="project" value="UniProtKB-KW"/>
</dbReference>
<dbReference type="Pfam" id="PF00338">
    <property type="entry name" value="Ribosomal_S10"/>
    <property type="match status" value="1"/>
</dbReference>
<dbReference type="InterPro" id="IPR001848">
    <property type="entry name" value="Ribosomal_uS10"/>
</dbReference>
<evidence type="ECO:0000313" key="6">
    <source>
        <dbReference type="EMBL" id="AIA61231.1"/>
    </source>
</evidence>
<dbReference type="NCBIfam" id="TIGR01049">
    <property type="entry name" value="rpsJ_bact"/>
    <property type="match status" value="1"/>
</dbReference>
<organism evidence="6">
    <name type="scientific">Cyanidiaceae sp. MX-AZ01</name>
    <dbReference type="NCBI Taxonomy" id="1503164"/>
    <lineage>
        <taxon>Eukaryota</taxon>
        <taxon>Rhodophyta</taxon>
        <taxon>Bangiophyceae</taxon>
        <taxon>Cyanidiales</taxon>
        <taxon>Cyanidiaceae</taxon>
    </lineage>
</organism>
<dbReference type="EMBL" id="KJ569775">
    <property type="protein sequence ID" value="AIA61231.1"/>
    <property type="molecule type" value="Genomic_DNA"/>
</dbReference>
<sequence>MKMRFKFYSYSAQLLQASIDHMAEIANHSSPELKISKVCLPTQRKIFCVLRSPHVNKDAREHFEIRIHRRLLELTNATPSTIESLMKVDLPYGVEVEIKKA</sequence>
<name>A0A060AE79_9RHOD</name>
<keyword evidence="6" id="KW-0934">Plastid</keyword>
<keyword evidence="3 4" id="KW-0687">Ribonucleoprotein</keyword>
<dbReference type="InterPro" id="IPR027486">
    <property type="entry name" value="Ribosomal_uS10_dom"/>
</dbReference>
<dbReference type="GO" id="GO:0000049">
    <property type="term" value="F:tRNA binding"/>
    <property type="evidence" value="ECO:0007669"/>
    <property type="project" value="UniProtKB-UniRule"/>
</dbReference>
<keyword evidence="2 4" id="KW-0689">Ribosomal protein</keyword>
<dbReference type="SUPFAM" id="SSF54999">
    <property type="entry name" value="Ribosomal protein S10"/>
    <property type="match status" value="1"/>
</dbReference>
<gene>
    <name evidence="4 6" type="primary">rps10</name>
</gene>
<keyword evidence="6" id="KW-0150">Chloroplast</keyword>
<dbReference type="GO" id="GO:0006412">
    <property type="term" value="P:translation"/>
    <property type="evidence" value="ECO:0007669"/>
    <property type="project" value="UniProtKB-UniRule"/>
</dbReference>
<comment type="subunit">
    <text evidence="4">Part of the 30S ribosomal subunit.</text>
</comment>
<comment type="subcellular location">
    <subcellularLocation>
        <location evidence="4">Plastid</location>
        <location evidence="4">Chloroplast</location>
    </subcellularLocation>
</comment>
<dbReference type="GO" id="GO:0009507">
    <property type="term" value="C:chloroplast"/>
    <property type="evidence" value="ECO:0007669"/>
    <property type="project" value="UniProtKB-SubCell"/>
</dbReference>
<proteinExistence type="inferred from homology"/>